<comment type="caution">
    <text evidence="11">The sequence shown here is derived from an EMBL/GenBank/DDBJ whole genome shotgun (WGS) entry which is preliminary data.</text>
</comment>
<keyword evidence="6" id="KW-0975">Bacterial flagellum</keyword>
<dbReference type="GO" id="GO:0044780">
    <property type="term" value="P:bacterial-type flagellum assembly"/>
    <property type="evidence" value="ECO:0007669"/>
    <property type="project" value="InterPro"/>
</dbReference>
<evidence type="ECO:0000313" key="12">
    <source>
        <dbReference type="Proteomes" id="UP000054874"/>
    </source>
</evidence>
<feature type="domain" description="Flagellar basal body rod protein N-terminal" evidence="8">
    <location>
        <begin position="8"/>
        <end position="38"/>
    </location>
</feature>
<gene>
    <name evidence="11" type="ORF">ASU35_00110</name>
</gene>
<evidence type="ECO:0000259" key="9">
    <source>
        <dbReference type="Pfam" id="PF06429"/>
    </source>
</evidence>
<evidence type="ECO:0000256" key="3">
    <source>
        <dbReference type="ARBA" id="ARBA00009677"/>
    </source>
</evidence>
<dbReference type="PANTHER" id="PTHR30033:SF2">
    <property type="entry name" value="FLAGELLAR HOOK PROTEIN"/>
    <property type="match status" value="1"/>
</dbReference>
<name>A0A0V8QJA7_9FIRM</name>
<dbReference type="Pfam" id="PF22638">
    <property type="entry name" value="FlgK_D1"/>
    <property type="match status" value="1"/>
</dbReference>
<evidence type="ECO:0000259" key="8">
    <source>
        <dbReference type="Pfam" id="PF00460"/>
    </source>
</evidence>
<dbReference type="GO" id="GO:0005576">
    <property type="term" value="C:extracellular region"/>
    <property type="evidence" value="ECO:0007669"/>
    <property type="project" value="UniProtKB-SubCell"/>
</dbReference>
<feature type="coiled-coil region" evidence="7">
    <location>
        <begin position="146"/>
        <end position="198"/>
    </location>
</feature>
<dbReference type="OrthoDB" id="9802553at2"/>
<evidence type="ECO:0000313" key="11">
    <source>
        <dbReference type="EMBL" id="KSV60615.1"/>
    </source>
</evidence>
<evidence type="ECO:0000256" key="7">
    <source>
        <dbReference type="SAM" id="Coils"/>
    </source>
</evidence>
<proteinExistence type="inferred from homology"/>
<dbReference type="RefSeq" id="WP_058351094.1">
    <property type="nucleotide sequence ID" value="NZ_CABMMD010000001.1"/>
</dbReference>
<dbReference type="InterPro" id="IPR001444">
    <property type="entry name" value="Flag_bb_rod_N"/>
</dbReference>
<dbReference type="GO" id="GO:0005198">
    <property type="term" value="F:structural molecule activity"/>
    <property type="evidence" value="ECO:0007669"/>
    <property type="project" value="InterPro"/>
</dbReference>
<dbReference type="Pfam" id="PF06429">
    <property type="entry name" value="Flg_bbr_C"/>
    <property type="match status" value="1"/>
</dbReference>
<dbReference type="Proteomes" id="UP000054874">
    <property type="component" value="Unassembled WGS sequence"/>
</dbReference>
<evidence type="ECO:0000259" key="10">
    <source>
        <dbReference type="Pfam" id="PF22638"/>
    </source>
</evidence>
<comment type="subcellular location">
    <subcellularLocation>
        <location evidence="1">Bacterial flagellum</location>
    </subcellularLocation>
    <subcellularLocation>
        <location evidence="2">Secreted</location>
    </subcellularLocation>
</comment>
<dbReference type="InterPro" id="IPR002371">
    <property type="entry name" value="FlgK"/>
</dbReference>
<dbReference type="InterPro" id="IPR053927">
    <property type="entry name" value="FlgK_helical"/>
</dbReference>
<dbReference type="Pfam" id="PF00460">
    <property type="entry name" value="Flg_bb_rod"/>
    <property type="match status" value="1"/>
</dbReference>
<evidence type="ECO:0000256" key="4">
    <source>
        <dbReference type="ARBA" id="ARBA00016244"/>
    </source>
</evidence>
<keyword evidence="12" id="KW-1185">Reference proteome</keyword>
<dbReference type="PANTHER" id="PTHR30033">
    <property type="entry name" value="FLAGELLAR HOOK-ASSOCIATED PROTEIN 1"/>
    <property type="match status" value="1"/>
</dbReference>
<comment type="similarity">
    <text evidence="3">Belongs to the flagella basal body rod proteins family.</text>
</comment>
<dbReference type="SUPFAM" id="SSF64518">
    <property type="entry name" value="Phase 1 flagellin"/>
    <property type="match status" value="1"/>
</dbReference>
<protein>
    <recommendedName>
        <fullName evidence="4">Flagellar hook-associated protein 1</fullName>
    </recommendedName>
</protein>
<dbReference type="GO" id="GO:0009424">
    <property type="term" value="C:bacterial-type flagellum hook"/>
    <property type="evidence" value="ECO:0007669"/>
    <property type="project" value="InterPro"/>
</dbReference>
<dbReference type="AlphaFoldDB" id="A0A0V8QJA7"/>
<dbReference type="EMBL" id="LNAM01000001">
    <property type="protein sequence ID" value="KSV60615.1"/>
    <property type="molecule type" value="Genomic_DNA"/>
</dbReference>
<dbReference type="STRING" id="290052.ASU35_00110"/>
<dbReference type="NCBIfam" id="TIGR02492">
    <property type="entry name" value="flgK_ends"/>
    <property type="match status" value="1"/>
</dbReference>
<accession>A0A0V8QJA7</accession>
<reference evidence="11 12" key="1">
    <citation type="submission" date="2015-11" db="EMBL/GenBank/DDBJ databases">
        <title>Butyribacter intestini gen. nov., sp. nov., a butyric acid-producing bacterium of the family Lachnospiraceae isolated from the human faeces.</title>
        <authorList>
            <person name="Zou Y."/>
            <person name="Xue W."/>
            <person name="Luo G."/>
            <person name="Lv M."/>
        </authorList>
    </citation>
    <scope>NUCLEOTIDE SEQUENCE [LARGE SCALE GENOMIC DNA]</scope>
    <source>
        <strain evidence="11 12">ACET-33324</strain>
    </source>
</reference>
<keyword evidence="7" id="KW-0175">Coiled coil</keyword>
<evidence type="ECO:0000256" key="6">
    <source>
        <dbReference type="ARBA" id="ARBA00023143"/>
    </source>
</evidence>
<evidence type="ECO:0000256" key="2">
    <source>
        <dbReference type="ARBA" id="ARBA00004613"/>
    </source>
</evidence>
<evidence type="ECO:0000256" key="1">
    <source>
        <dbReference type="ARBA" id="ARBA00004365"/>
    </source>
</evidence>
<keyword evidence="5" id="KW-0964">Secreted</keyword>
<evidence type="ECO:0000256" key="5">
    <source>
        <dbReference type="ARBA" id="ARBA00022525"/>
    </source>
</evidence>
<sequence length="710" mass="79909">MGNLMTSMYTGVSGLRVNQHSLNVTAHNIANVDTKGFTRQQVLTKDFTYNTIGQSYNSAMQVGLGTDMSIIRQVRDVFMDKAYRLEVGRQGFYEAQHDSVKEIENLFGELEGVAFKNNLSELWSSLANLAKQPDSIVKRGILVSMAQEFINRASVISKQMEEYQKNLNSQIQEKVNRINKIGEEIRDLNKAIRQYESSGQQANDLRDSRNLLLDELGGLVNCTYREDGTGVVTINVEGVQFLVDDQLTYMATERMVTDGEQEKADRINQLAEALQKKYTDTAGDTTAKLAAVRASDEWKELRRYGNLSAKADAQDKLYVERNDIPLIADDKVVEVLPKQSDLLKVIWKGNGLGDVFRLTGDYSSRNNTDIGSLKGLIVARGAFDAKYTDIPVEADYKDEKGQWLPPKGEEDFRAAIAEYNKTVNSSTLMMTQAQFDQLVHEVVTRINDILCPNTEATKDTIKKLVETKTNGNKTVDPATATIELADGTIYSLADLEAEDMLMLDEIKSSTGMDDGKTIGEAIFNRKSTERYIEAELKDKDGKPILDEKNNPIKVYIYNKEYESNNYSLFTIDEIEINPEILQDSSKIPLSYNIYSGFYGGYDTERANELLGIWDDKGLKLDPNSLTTYNFADYYAAMTAGIAYRGELYYEISENQKDMVSTLDNKRQEVAGVSSDDELTNLIKYQHAYNASSRYINVINEMLAHVIERLG</sequence>
<dbReference type="InterPro" id="IPR010930">
    <property type="entry name" value="Flg_bb/hook_C_dom"/>
</dbReference>
<feature type="domain" description="Flagellar hook-associated protein FlgK helical" evidence="10">
    <location>
        <begin position="101"/>
        <end position="252"/>
    </location>
</feature>
<feature type="domain" description="Flagellar basal-body/hook protein C-terminal" evidence="9">
    <location>
        <begin position="668"/>
        <end position="703"/>
    </location>
</feature>
<organism evidence="11 12">
    <name type="scientific">Acetivibrio ethanolgignens</name>
    <dbReference type="NCBI Taxonomy" id="290052"/>
    <lineage>
        <taxon>Bacteria</taxon>
        <taxon>Bacillati</taxon>
        <taxon>Bacillota</taxon>
        <taxon>Clostridia</taxon>
        <taxon>Eubacteriales</taxon>
        <taxon>Oscillospiraceae</taxon>
        <taxon>Acetivibrio</taxon>
    </lineage>
</organism>